<comment type="caution">
    <text evidence="9">The sequence shown here is derived from an EMBL/GenBank/DDBJ whole genome shotgun (WGS) entry which is preliminary data.</text>
</comment>
<evidence type="ECO:0000256" key="6">
    <source>
        <dbReference type="SAM" id="MobiDB-lite"/>
    </source>
</evidence>
<dbReference type="EMBL" id="JBAWTH010000266">
    <property type="protein sequence ID" value="KAL2272232.1"/>
    <property type="molecule type" value="Genomic_DNA"/>
</dbReference>
<keyword evidence="2 7" id="KW-0812">Transmembrane</keyword>
<dbReference type="InterPro" id="IPR052337">
    <property type="entry name" value="SAT4-like"/>
</dbReference>
<organism evidence="9 10">
    <name type="scientific">Diaporthe vaccinii</name>
    <dbReference type="NCBI Taxonomy" id="105482"/>
    <lineage>
        <taxon>Eukaryota</taxon>
        <taxon>Fungi</taxon>
        <taxon>Dikarya</taxon>
        <taxon>Ascomycota</taxon>
        <taxon>Pezizomycotina</taxon>
        <taxon>Sordariomycetes</taxon>
        <taxon>Sordariomycetidae</taxon>
        <taxon>Diaporthales</taxon>
        <taxon>Diaporthaceae</taxon>
        <taxon>Diaporthe</taxon>
        <taxon>Diaporthe eres species complex</taxon>
    </lineage>
</organism>
<proteinExistence type="inferred from homology"/>
<sequence>MSPNGCIDQNAYCMGMIIPNILMDMVILCLPTFEVSKLHLPRSQRFALAGVFLLGAAVTSASGIRMHYHLKLVESGEGNFDFTRELYPPQAVPGKDVCRRATDCFKTGRVTDFWCHRATVGLFKPQLWLTLEPDMAVICACLPVMRPLITMILASPFYRSIASHLTVGRSSISSKGTGAGTSGGSSSSSSSHRAMHSKQAALNTIGGSSMAGSKGAQGHHVREKSRGSGTTKYTMSSFESLEYLRDEDVEVGRLVPRMAAGGPGIATRVLVTRPRRAEVRA</sequence>
<comment type="subcellular location">
    <subcellularLocation>
        <location evidence="1">Membrane</location>
        <topology evidence="1">Multi-pass membrane protein</topology>
    </subcellularLocation>
</comment>
<evidence type="ECO:0000256" key="7">
    <source>
        <dbReference type="SAM" id="Phobius"/>
    </source>
</evidence>
<evidence type="ECO:0000259" key="8">
    <source>
        <dbReference type="Pfam" id="PF20684"/>
    </source>
</evidence>
<feature type="region of interest" description="Disordered" evidence="6">
    <location>
        <begin position="170"/>
        <end position="232"/>
    </location>
</feature>
<dbReference type="PANTHER" id="PTHR33048:SF47">
    <property type="entry name" value="INTEGRAL MEMBRANE PROTEIN-RELATED"/>
    <property type="match status" value="1"/>
</dbReference>
<accession>A0ABR4DPP4</accession>
<dbReference type="PANTHER" id="PTHR33048">
    <property type="entry name" value="PTH11-LIKE INTEGRAL MEMBRANE PROTEIN (AFU_ORTHOLOGUE AFUA_5G11245)"/>
    <property type="match status" value="1"/>
</dbReference>
<dbReference type="InterPro" id="IPR049326">
    <property type="entry name" value="Rhodopsin_dom_fungi"/>
</dbReference>
<evidence type="ECO:0000256" key="3">
    <source>
        <dbReference type="ARBA" id="ARBA00022989"/>
    </source>
</evidence>
<evidence type="ECO:0000313" key="10">
    <source>
        <dbReference type="Proteomes" id="UP001600888"/>
    </source>
</evidence>
<dbReference type="Pfam" id="PF20684">
    <property type="entry name" value="Fung_rhodopsin"/>
    <property type="match status" value="1"/>
</dbReference>
<evidence type="ECO:0000313" key="9">
    <source>
        <dbReference type="EMBL" id="KAL2272232.1"/>
    </source>
</evidence>
<evidence type="ECO:0000256" key="4">
    <source>
        <dbReference type="ARBA" id="ARBA00023136"/>
    </source>
</evidence>
<evidence type="ECO:0000256" key="1">
    <source>
        <dbReference type="ARBA" id="ARBA00004141"/>
    </source>
</evidence>
<comment type="similarity">
    <text evidence="5">Belongs to the SAT4 family.</text>
</comment>
<protein>
    <recommendedName>
        <fullName evidence="8">Rhodopsin domain-containing protein</fullName>
    </recommendedName>
</protein>
<feature type="transmembrane region" description="Helical" evidence="7">
    <location>
        <begin position="45"/>
        <end position="64"/>
    </location>
</feature>
<keyword evidence="10" id="KW-1185">Reference proteome</keyword>
<dbReference type="Proteomes" id="UP001600888">
    <property type="component" value="Unassembled WGS sequence"/>
</dbReference>
<name>A0ABR4DPP4_9PEZI</name>
<reference evidence="9 10" key="1">
    <citation type="submission" date="2024-03" db="EMBL/GenBank/DDBJ databases">
        <title>A high-quality draft genome sequence of Diaporthe vaccinii, a causative agent of upright dieback and viscid rot disease in cranberry plants.</title>
        <authorList>
            <person name="Sarrasin M."/>
            <person name="Lang B.F."/>
            <person name="Burger G."/>
        </authorList>
    </citation>
    <scope>NUCLEOTIDE SEQUENCE [LARGE SCALE GENOMIC DNA]</scope>
    <source>
        <strain evidence="9 10">IS7</strain>
    </source>
</reference>
<evidence type="ECO:0000256" key="2">
    <source>
        <dbReference type="ARBA" id="ARBA00022692"/>
    </source>
</evidence>
<evidence type="ECO:0000256" key="5">
    <source>
        <dbReference type="ARBA" id="ARBA00038359"/>
    </source>
</evidence>
<feature type="compositionally biased region" description="Polar residues" evidence="6">
    <location>
        <begin position="200"/>
        <end position="211"/>
    </location>
</feature>
<gene>
    <name evidence="9" type="ORF">FJTKL_07193</name>
</gene>
<keyword evidence="3 7" id="KW-1133">Transmembrane helix</keyword>
<feature type="transmembrane region" description="Helical" evidence="7">
    <location>
        <begin position="12"/>
        <end position="33"/>
    </location>
</feature>
<feature type="domain" description="Rhodopsin" evidence="8">
    <location>
        <begin position="4"/>
        <end position="77"/>
    </location>
</feature>
<keyword evidence="4 7" id="KW-0472">Membrane</keyword>